<name>A0ABU8S758_9SPHN</name>
<evidence type="ECO:0000256" key="7">
    <source>
        <dbReference type="ARBA" id="ARBA00022430"/>
    </source>
</evidence>
<dbReference type="InterPro" id="IPR033940">
    <property type="entry name" value="IPMI_Swivel"/>
</dbReference>
<evidence type="ECO:0000259" key="11">
    <source>
        <dbReference type="Pfam" id="PF00694"/>
    </source>
</evidence>
<comment type="similarity">
    <text evidence="4">Belongs to the LeuD family. LeuD type 1 subfamily.</text>
</comment>
<comment type="caution">
    <text evidence="12">The sequence shown here is derived from an EMBL/GenBank/DDBJ whole genome shotgun (WGS) entry which is preliminary data.</text>
</comment>
<dbReference type="NCBIfam" id="NF002458">
    <property type="entry name" value="PRK01641.1"/>
    <property type="match status" value="1"/>
</dbReference>
<evidence type="ECO:0000256" key="2">
    <source>
        <dbReference type="ARBA" id="ARBA00002695"/>
    </source>
</evidence>
<feature type="domain" description="Aconitase A/isopropylmalate dehydratase small subunit swivel" evidence="11">
    <location>
        <begin position="5"/>
        <end position="125"/>
    </location>
</feature>
<dbReference type="InterPro" id="IPR015928">
    <property type="entry name" value="Aconitase/3IPM_dehydase_swvl"/>
</dbReference>
<dbReference type="InterPro" id="IPR050075">
    <property type="entry name" value="LeuD"/>
</dbReference>
<proteinExistence type="inferred from homology"/>
<keyword evidence="7" id="KW-0432">Leucine biosynthesis</keyword>
<dbReference type="GO" id="GO:0003861">
    <property type="term" value="F:3-isopropylmalate dehydratase activity"/>
    <property type="evidence" value="ECO:0007669"/>
    <property type="project" value="UniProtKB-EC"/>
</dbReference>
<evidence type="ECO:0000256" key="9">
    <source>
        <dbReference type="ARBA" id="ARBA00023239"/>
    </source>
</evidence>
<comment type="subunit">
    <text evidence="5">Heterodimer of LeuC and LeuD.</text>
</comment>
<dbReference type="Pfam" id="PF00694">
    <property type="entry name" value="Aconitase_C"/>
    <property type="match status" value="1"/>
</dbReference>
<keyword evidence="10" id="KW-0100">Branched-chain amino acid biosynthesis</keyword>
<evidence type="ECO:0000313" key="12">
    <source>
        <dbReference type="EMBL" id="MEJ6009778.1"/>
    </source>
</evidence>
<keyword evidence="13" id="KW-1185">Reference proteome</keyword>
<dbReference type="RefSeq" id="WP_339966051.1">
    <property type="nucleotide sequence ID" value="NZ_JBBHJY010000003.1"/>
</dbReference>
<evidence type="ECO:0000256" key="6">
    <source>
        <dbReference type="ARBA" id="ARBA00011998"/>
    </source>
</evidence>
<evidence type="ECO:0000256" key="5">
    <source>
        <dbReference type="ARBA" id="ARBA00011271"/>
    </source>
</evidence>
<dbReference type="SUPFAM" id="SSF52016">
    <property type="entry name" value="LeuD/IlvD-like"/>
    <property type="match status" value="1"/>
</dbReference>
<dbReference type="NCBIfam" id="TIGR00171">
    <property type="entry name" value="leuD"/>
    <property type="match status" value="1"/>
</dbReference>
<comment type="catalytic activity">
    <reaction evidence="1">
        <text>(2R,3S)-3-isopropylmalate = (2S)-2-isopropylmalate</text>
        <dbReference type="Rhea" id="RHEA:32287"/>
        <dbReference type="ChEBI" id="CHEBI:1178"/>
        <dbReference type="ChEBI" id="CHEBI:35121"/>
        <dbReference type="EC" id="4.2.1.33"/>
    </reaction>
</comment>
<dbReference type="PANTHER" id="PTHR43345">
    <property type="entry name" value="3-ISOPROPYLMALATE DEHYDRATASE SMALL SUBUNIT 2-RELATED-RELATED"/>
    <property type="match status" value="1"/>
</dbReference>
<evidence type="ECO:0000256" key="3">
    <source>
        <dbReference type="ARBA" id="ARBA00004729"/>
    </source>
</evidence>
<sequence>MKPEPFTTVTGTAAAMAEDNVDTDIIFPARFLLLTQKKGLGAHAFHDRRFNPDGSENASFVLNKPPFREAKFLVCGDNFGSGSSREQAVWTLADFGLRVVIATSFGEIFHSNCMRNGLLPITVSKATATQLQTAAAETRRFTADLEGMILTVEGLNPIPFTLPSERRQALLMGWDETDVLLASHGDDISRFEAAQARVQPWLYQQKAPA</sequence>
<dbReference type="CDD" id="cd01577">
    <property type="entry name" value="IPMI_Swivel"/>
    <property type="match status" value="1"/>
</dbReference>
<dbReference type="Proteomes" id="UP001379235">
    <property type="component" value="Unassembled WGS sequence"/>
</dbReference>
<evidence type="ECO:0000256" key="1">
    <source>
        <dbReference type="ARBA" id="ARBA00000491"/>
    </source>
</evidence>
<evidence type="ECO:0000313" key="13">
    <source>
        <dbReference type="Proteomes" id="UP001379235"/>
    </source>
</evidence>
<comment type="pathway">
    <text evidence="3">Amino-acid biosynthesis; L-leucine biosynthesis; L-leucine from 3-methyl-2-oxobutanoate: step 2/4.</text>
</comment>
<accession>A0ABU8S758</accession>
<evidence type="ECO:0000256" key="10">
    <source>
        <dbReference type="ARBA" id="ARBA00023304"/>
    </source>
</evidence>
<comment type="function">
    <text evidence="2">Catalyzes the isomerization between 2-isopropylmalate and 3-isopropylmalate, via the formation of 2-isopropylmaleate.</text>
</comment>
<gene>
    <name evidence="12" type="primary">leuD</name>
    <name evidence="12" type="ORF">WG900_07590</name>
</gene>
<dbReference type="InterPro" id="IPR004431">
    <property type="entry name" value="3-IsopropMal_deHydase_ssu"/>
</dbReference>
<keyword evidence="8" id="KW-0028">Amino-acid biosynthesis</keyword>
<organism evidence="12 13">
    <name type="scientific">Novosphingobium aquae</name>
    <dbReference type="NCBI Taxonomy" id="3133435"/>
    <lineage>
        <taxon>Bacteria</taxon>
        <taxon>Pseudomonadati</taxon>
        <taxon>Pseudomonadota</taxon>
        <taxon>Alphaproteobacteria</taxon>
        <taxon>Sphingomonadales</taxon>
        <taxon>Sphingomonadaceae</taxon>
        <taxon>Novosphingobium</taxon>
    </lineage>
</organism>
<dbReference type="EMBL" id="JBBHJY010000003">
    <property type="protein sequence ID" value="MEJ6009778.1"/>
    <property type="molecule type" value="Genomic_DNA"/>
</dbReference>
<dbReference type="InterPro" id="IPR000573">
    <property type="entry name" value="AconitaseA/IPMdHydase_ssu_swvl"/>
</dbReference>
<keyword evidence="9 12" id="KW-0456">Lyase</keyword>
<protein>
    <recommendedName>
        <fullName evidence="6">3-isopropylmalate dehydratase</fullName>
        <ecNumber evidence="6">4.2.1.33</ecNumber>
    </recommendedName>
</protein>
<evidence type="ECO:0000256" key="4">
    <source>
        <dbReference type="ARBA" id="ARBA00009845"/>
    </source>
</evidence>
<reference evidence="12 13" key="1">
    <citation type="submission" date="2024-03" db="EMBL/GenBank/DDBJ databases">
        <authorList>
            <person name="Jo J.-H."/>
        </authorList>
    </citation>
    <scope>NUCLEOTIDE SEQUENCE [LARGE SCALE GENOMIC DNA]</scope>
    <source>
        <strain evidence="12 13">AS3R-12</strain>
    </source>
</reference>
<dbReference type="Gene3D" id="3.20.19.10">
    <property type="entry name" value="Aconitase, domain 4"/>
    <property type="match status" value="1"/>
</dbReference>
<dbReference type="PANTHER" id="PTHR43345:SF5">
    <property type="entry name" value="3-ISOPROPYLMALATE DEHYDRATASE SMALL SUBUNIT"/>
    <property type="match status" value="1"/>
</dbReference>
<evidence type="ECO:0000256" key="8">
    <source>
        <dbReference type="ARBA" id="ARBA00022605"/>
    </source>
</evidence>
<dbReference type="EC" id="4.2.1.33" evidence="6"/>